<evidence type="ECO:0000313" key="2">
    <source>
        <dbReference type="EMBL" id="QBD80753.1"/>
    </source>
</evidence>
<dbReference type="Proteomes" id="UP000290365">
    <property type="component" value="Chromosome"/>
</dbReference>
<dbReference type="OrthoDB" id="9156709at2"/>
<reference evidence="2 3" key="1">
    <citation type="submission" date="2019-01" db="EMBL/GenBank/DDBJ databases">
        <title>Ktedonosporobacter rubrisoli SCAWS-G2.</title>
        <authorList>
            <person name="Huang Y."/>
            <person name="Yan B."/>
        </authorList>
    </citation>
    <scope>NUCLEOTIDE SEQUENCE [LARGE SCALE GENOMIC DNA]</scope>
    <source>
        <strain evidence="2 3">SCAWS-G2</strain>
    </source>
</reference>
<dbReference type="KEGG" id="kbs:EPA93_34210"/>
<feature type="transmembrane region" description="Helical" evidence="1">
    <location>
        <begin position="46"/>
        <end position="65"/>
    </location>
</feature>
<evidence type="ECO:0000256" key="1">
    <source>
        <dbReference type="SAM" id="Phobius"/>
    </source>
</evidence>
<keyword evidence="1" id="KW-0812">Transmembrane</keyword>
<protein>
    <submittedName>
        <fullName evidence="2">Uncharacterized protein</fullName>
    </submittedName>
</protein>
<organism evidence="2 3">
    <name type="scientific">Ktedonosporobacter rubrisoli</name>
    <dbReference type="NCBI Taxonomy" id="2509675"/>
    <lineage>
        <taxon>Bacteria</taxon>
        <taxon>Bacillati</taxon>
        <taxon>Chloroflexota</taxon>
        <taxon>Ktedonobacteria</taxon>
        <taxon>Ktedonobacterales</taxon>
        <taxon>Ktedonosporobacteraceae</taxon>
        <taxon>Ktedonosporobacter</taxon>
    </lineage>
</organism>
<keyword evidence="1" id="KW-0472">Membrane</keyword>
<dbReference type="EMBL" id="CP035758">
    <property type="protein sequence ID" value="QBD80753.1"/>
    <property type="molecule type" value="Genomic_DNA"/>
</dbReference>
<feature type="transmembrane region" description="Helical" evidence="1">
    <location>
        <begin position="72"/>
        <end position="94"/>
    </location>
</feature>
<proteinExistence type="predicted"/>
<keyword evidence="1" id="KW-1133">Transmembrane helix</keyword>
<feature type="transmembrane region" description="Helical" evidence="1">
    <location>
        <begin position="100"/>
        <end position="118"/>
    </location>
</feature>
<evidence type="ECO:0000313" key="3">
    <source>
        <dbReference type="Proteomes" id="UP000290365"/>
    </source>
</evidence>
<keyword evidence="3" id="KW-1185">Reference proteome</keyword>
<dbReference type="RefSeq" id="WP_129891815.1">
    <property type="nucleotide sequence ID" value="NZ_CP035758.1"/>
</dbReference>
<gene>
    <name evidence="2" type="ORF">EPA93_34210</name>
</gene>
<accession>A0A4P6JZ40</accession>
<name>A0A4P6JZ40_KTERU</name>
<sequence>MQTIRITSLITRVALVAVLLLGLVFWLAQAGIMGSTAQPILRNLHMGLGVLGDIGLLVLAISAIFRREARSLAAVGILCALVLPSFGLVQAVILAGSLHWLVQIAHLLIGIGAIYLTYEIERRYRGPRLEGNRQASKQTSTLPVV</sequence>
<dbReference type="AlphaFoldDB" id="A0A4P6JZ40"/>